<keyword evidence="3 10" id="KW-1134">Transmembrane beta strand</keyword>
<evidence type="ECO:0000259" key="15">
    <source>
        <dbReference type="Pfam" id="PF07715"/>
    </source>
</evidence>
<feature type="signal peptide" evidence="13">
    <location>
        <begin position="1"/>
        <end position="18"/>
    </location>
</feature>
<evidence type="ECO:0000256" key="7">
    <source>
        <dbReference type="ARBA" id="ARBA00023077"/>
    </source>
</evidence>
<dbReference type="InParanoid" id="A0A2S8SQ86"/>
<keyword evidence="9 10" id="KW-0998">Cell outer membrane</keyword>
<dbReference type="OrthoDB" id="5389752at2"/>
<dbReference type="GO" id="GO:0009279">
    <property type="term" value="C:cell outer membrane"/>
    <property type="evidence" value="ECO:0007669"/>
    <property type="project" value="UniProtKB-SubCell"/>
</dbReference>
<protein>
    <submittedName>
        <fullName evidence="16">Vitamin B12 transporter</fullName>
    </submittedName>
</protein>
<dbReference type="Proteomes" id="UP000237684">
    <property type="component" value="Unassembled WGS sequence"/>
</dbReference>
<dbReference type="RefSeq" id="WP_106380840.1">
    <property type="nucleotide sequence ID" value="NZ_NIGF01000017.1"/>
</dbReference>
<feature type="compositionally biased region" description="Low complexity" evidence="12">
    <location>
        <begin position="297"/>
        <end position="307"/>
    </location>
</feature>
<name>A0A2S8SQ86_9BACT</name>
<dbReference type="InterPro" id="IPR037066">
    <property type="entry name" value="Plug_dom_sf"/>
</dbReference>
<evidence type="ECO:0000256" key="12">
    <source>
        <dbReference type="SAM" id="MobiDB-lite"/>
    </source>
</evidence>
<dbReference type="InterPro" id="IPR039426">
    <property type="entry name" value="TonB-dep_rcpt-like"/>
</dbReference>
<keyword evidence="7 11" id="KW-0798">TonB box</keyword>
<dbReference type="EMBL" id="NIGF01000017">
    <property type="protein sequence ID" value="PQV62963.1"/>
    <property type="molecule type" value="Genomic_DNA"/>
</dbReference>
<evidence type="ECO:0000256" key="5">
    <source>
        <dbReference type="ARBA" id="ARBA00022729"/>
    </source>
</evidence>
<dbReference type="SUPFAM" id="SSF56935">
    <property type="entry name" value="Porins"/>
    <property type="match status" value="1"/>
</dbReference>
<reference evidence="16 17" key="1">
    <citation type="journal article" date="2018" name="Syst. Appl. Microbiol.">
        <title>Abditibacterium utsteinense sp. nov., the first cultivated member of candidate phylum FBP, isolated from ice-free Antarctic soil samples.</title>
        <authorList>
            <person name="Tahon G."/>
            <person name="Tytgat B."/>
            <person name="Lebbe L."/>
            <person name="Carlier A."/>
            <person name="Willems A."/>
        </authorList>
    </citation>
    <scope>NUCLEOTIDE SEQUENCE [LARGE SCALE GENOMIC DNA]</scope>
    <source>
        <strain evidence="16 17">LMG 29911</strain>
    </source>
</reference>
<feature type="chain" id="PRO_5015628860" evidence="13">
    <location>
        <begin position="19"/>
        <end position="635"/>
    </location>
</feature>
<feature type="domain" description="TonB-dependent receptor-like beta-barrel" evidence="14">
    <location>
        <begin position="209"/>
        <end position="608"/>
    </location>
</feature>
<organism evidence="16 17">
    <name type="scientific">Abditibacterium utsteinense</name>
    <dbReference type="NCBI Taxonomy" id="1960156"/>
    <lineage>
        <taxon>Bacteria</taxon>
        <taxon>Pseudomonadati</taxon>
        <taxon>Abditibacteriota</taxon>
        <taxon>Abditibacteriia</taxon>
        <taxon>Abditibacteriales</taxon>
        <taxon>Abditibacteriaceae</taxon>
        <taxon>Abditibacterium</taxon>
    </lineage>
</organism>
<gene>
    <name evidence="16" type="ORF">B1R32_1175</name>
</gene>
<dbReference type="Gene3D" id="2.170.130.10">
    <property type="entry name" value="TonB-dependent receptor, plug domain"/>
    <property type="match status" value="1"/>
</dbReference>
<evidence type="ECO:0000256" key="2">
    <source>
        <dbReference type="ARBA" id="ARBA00022448"/>
    </source>
</evidence>
<evidence type="ECO:0000313" key="17">
    <source>
        <dbReference type="Proteomes" id="UP000237684"/>
    </source>
</evidence>
<feature type="region of interest" description="Disordered" evidence="12">
    <location>
        <begin position="292"/>
        <end position="311"/>
    </location>
</feature>
<keyword evidence="2 10" id="KW-0813">Transport</keyword>
<dbReference type="Pfam" id="PF07715">
    <property type="entry name" value="Plug"/>
    <property type="match status" value="1"/>
</dbReference>
<dbReference type="GO" id="GO:0006811">
    <property type="term" value="P:monoatomic ion transport"/>
    <property type="evidence" value="ECO:0007669"/>
    <property type="project" value="UniProtKB-KW"/>
</dbReference>
<evidence type="ECO:0000256" key="11">
    <source>
        <dbReference type="RuleBase" id="RU003357"/>
    </source>
</evidence>
<evidence type="ECO:0000256" key="9">
    <source>
        <dbReference type="ARBA" id="ARBA00023237"/>
    </source>
</evidence>
<keyword evidence="6" id="KW-0406">Ion transport</keyword>
<evidence type="ECO:0000256" key="3">
    <source>
        <dbReference type="ARBA" id="ARBA00022452"/>
    </source>
</evidence>
<sequence length="635" mass="68063">MKISPLALSSLLALPALAQEPTPTPAPDAPENETVIVVTAERNSQPISQTPSTVTVVTREQIEAKKPFDISDIVRLSPGVSLAQTGSLGKGVSIFTRGTNSNHTLVLIDGIRANSPADGRFDFGNILAENIERIEVLRGPQSALYGSDAIGGVINIITRRGTGPLKTGAGLEIGSDSLQKQVFSARGQVGRGGLSFSATRLKSGGQSDNDDYKNLGASLRYDLGIGKTSNLAFIGRFDDAEVGTPGQTNFTIDPNARSKPRESFGNVQFTHDAEKRRDKVTFGIADRRLGFSDALNPGTTPATGTTTDSTNKSRVLSLDAQSAFTLGKNTLTVGGESRRERASVDSVASFGGFPFNSQFNQGTRTNALFVQDEFRSGRFTLAPGVRYERNSQFGNNTSGRFAASFDVDAKSKIKASYGTAFKAPSFNDLYFPGFGTPTLQPEKSRGYEIGYGREIAGSGRVEITAFRNRIRNLIAGVAAPTAADPFRFIAANINRAKTQGVEIGLDLPLARGVRAVVNQTFLSTDAAPRLLRRPGFNTTADLIARRQKISADLGFIAQGRRFDNDFQDPAFGGTGRGAGVFGGYTRFDLTLGYDVRPGLEIYGRLQNLFGRDYEEAAGFRAPGRNFVIGLRTAAF</sequence>
<keyword evidence="17" id="KW-1185">Reference proteome</keyword>
<comment type="caution">
    <text evidence="16">The sequence shown here is derived from an EMBL/GenBank/DDBJ whole genome shotgun (WGS) entry which is preliminary data.</text>
</comment>
<evidence type="ECO:0000256" key="8">
    <source>
        <dbReference type="ARBA" id="ARBA00023136"/>
    </source>
</evidence>
<dbReference type="InterPro" id="IPR036942">
    <property type="entry name" value="Beta-barrel_TonB_sf"/>
</dbReference>
<dbReference type="AlphaFoldDB" id="A0A2S8SQ86"/>
<dbReference type="PROSITE" id="PS52016">
    <property type="entry name" value="TONB_DEPENDENT_REC_3"/>
    <property type="match status" value="1"/>
</dbReference>
<keyword evidence="8 10" id="KW-0472">Membrane</keyword>
<dbReference type="Gene3D" id="2.40.170.20">
    <property type="entry name" value="TonB-dependent receptor, beta-barrel domain"/>
    <property type="match status" value="1"/>
</dbReference>
<evidence type="ECO:0000256" key="1">
    <source>
        <dbReference type="ARBA" id="ARBA00004571"/>
    </source>
</evidence>
<accession>A0A2S8SQ86</accession>
<dbReference type="CDD" id="cd01347">
    <property type="entry name" value="ligand_gated_channel"/>
    <property type="match status" value="1"/>
</dbReference>
<evidence type="ECO:0000256" key="4">
    <source>
        <dbReference type="ARBA" id="ARBA00022692"/>
    </source>
</evidence>
<evidence type="ECO:0000256" key="6">
    <source>
        <dbReference type="ARBA" id="ARBA00023065"/>
    </source>
</evidence>
<feature type="domain" description="TonB-dependent receptor plug" evidence="15">
    <location>
        <begin position="47"/>
        <end position="153"/>
    </location>
</feature>
<dbReference type="InterPro" id="IPR012910">
    <property type="entry name" value="Plug_dom"/>
</dbReference>
<proteinExistence type="inferred from homology"/>
<dbReference type="InterPro" id="IPR000531">
    <property type="entry name" value="Beta-barrel_TonB"/>
</dbReference>
<comment type="similarity">
    <text evidence="10 11">Belongs to the TonB-dependent receptor family.</text>
</comment>
<evidence type="ECO:0000256" key="10">
    <source>
        <dbReference type="PROSITE-ProRule" id="PRU01360"/>
    </source>
</evidence>
<dbReference type="PANTHER" id="PTHR30069:SF53">
    <property type="entry name" value="COLICIN I RECEPTOR-RELATED"/>
    <property type="match status" value="1"/>
</dbReference>
<dbReference type="PANTHER" id="PTHR30069">
    <property type="entry name" value="TONB-DEPENDENT OUTER MEMBRANE RECEPTOR"/>
    <property type="match status" value="1"/>
</dbReference>
<keyword evidence="5 13" id="KW-0732">Signal</keyword>
<evidence type="ECO:0000256" key="13">
    <source>
        <dbReference type="SAM" id="SignalP"/>
    </source>
</evidence>
<keyword evidence="4 10" id="KW-0812">Transmembrane</keyword>
<comment type="subcellular location">
    <subcellularLocation>
        <location evidence="1 10">Cell outer membrane</location>
        <topology evidence="1 10">Multi-pass membrane protein</topology>
    </subcellularLocation>
</comment>
<dbReference type="Pfam" id="PF00593">
    <property type="entry name" value="TonB_dep_Rec_b-barrel"/>
    <property type="match status" value="1"/>
</dbReference>
<evidence type="ECO:0000313" key="16">
    <source>
        <dbReference type="EMBL" id="PQV62963.1"/>
    </source>
</evidence>
<dbReference type="GO" id="GO:0015889">
    <property type="term" value="P:cobalamin transport"/>
    <property type="evidence" value="ECO:0007669"/>
    <property type="project" value="TreeGrafter"/>
</dbReference>
<evidence type="ECO:0000259" key="14">
    <source>
        <dbReference type="Pfam" id="PF00593"/>
    </source>
</evidence>